<name>A0A672IS72_SALFA</name>
<proteinExistence type="predicted"/>
<evidence type="ECO:0000313" key="3">
    <source>
        <dbReference type="Proteomes" id="UP000472267"/>
    </source>
</evidence>
<dbReference type="SMART" id="SM00409">
    <property type="entry name" value="IG"/>
    <property type="match status" value="1"/>
</dbReference>
<dbReference type="PANTHER" id="PTHR15193:SF2">
    <property type="match status" value="1"/>
</dbReference>
<dbReference type="InterPro" id="IPR003599">
    <property type="entry name" value="Ig_sub"/>
</dbReference>
<dbReference type="Proteomes" id="UP000472267">
    <property type="component" value="Chromosome 20"/>
</dbReference>
<reference evidence="2" key="3">
    <citation type="submission" date="2025-09" db="UniProtKB">
        <authorList>
            <consortium name="Ensembl"/>
        </authorList>
    </citation>
    <scope>IDENTIFICATION</scope>
</reference>
<dbReference type="SUPFAM" id="SSF48726">
    <property type="entry name" value="Immunoglobulin"/>
    <property type="match status" value="1"/>
</dbReference>
<dbReference type="Pfam" id="PF13895">
    <property type="entry name" value="Ig_2"/>
    <property type="match status" value="1"/>
</dbReference>
<dbReference type="InterPro" id="IPR036179">
    <property type="entry name" value="Ig-like_dom_sf"/>
</dbReference>
<sequence>ACLIILLLVHYVTPSPQDVQVVCGANVTLPCRGIDIKQGNFVSVAWYKVKARFGQDYSLTLFGVTPEDSGTYACAINAKVGGQNQCLNAKYLYDFCVGCGFTGLLCAADISSLTHTSGSQCVKESKDTEAHLSVFALKLLKSAFSKMAVHAFALNLSLFSSSDILSSCGLSPSKKSLSMSF</sequence>
<protein>
    <recommendedName>
        <fullName evidence="1">Ig-like domain-containing protein</fullName>
    </recommendedName>
</protein>
<evidence type="ECO:0000259" key="1">
    <source>
        <dbReference type="PROSITE" id="PS50835"/>
    </source>
</evidence>
<dbReference type="PANTHER" id="PTHR15193">
    <property type="entry name" value="CD83 ANTIGEN"/>
    <property type="match status" value="1"/>
</dbReference>
<feature type="domain" description="Ig-like" evidence="1">
    <location>
        <begin position="14"/>
        <end position="77"/>
    </location>
</feature>
<dbReference type="AlphaFoldDB" id="A0A672IS72"/>
<dbReference type="Ensembl" id="ENSSFAT00005046306.1">
    <property type="protein sequence ID" value="ENSSFAP00005044736.1"/>
    <property type="gene ID" value="ENSSFAG00005021982.1"/>
</dbReference>
<reference evidence="2" key="2">
    <citation type="submission" date="2025-08" db="UniProtKB">
        <authorList>
            <consortium name="Ensembl"/>
        </authorList>
    </citation>
    <scope>IDENTIFICATION</scope>
</reference>
<reference evidence="2" key="1">
    <citation type="submission" date="2019-06" db="EMBL/GenBank/DDBJ databases">
        <authorList>
            <consortium name="Wellcome Sanger Institute Data Sharing"/>
        </authorList>
    </citation>
    <scope>NUCLEOTIDE SEQUENCE [LARGE SCALE GENOMIC DNA]</scope>
</reference>
<dbReference type="InParanoid" id="A0A672IS72"/>
<evidence type="ECO:0000313" key="2">
    <source>
        <dbReference type="Ensembl" id="ENSSFAP00005044736.1"/>
    </source>
</evidence>
<dbReference type="InterPro" id="IPR007110">
    <property type="entry name" value="Ig-like_dom"/>
</dbReference>
<organism evidence="2 3">
    <name type="scientific">Salarias fasciatus</name>
    <name type="common">Jewelled blenny</name>
    <name type="synonym">Blennius fasciatus</name>
    <dbReference type="NCBI Taxonomy" id="181472"/>
    <lineage>
        <taxon>Eukaryota</taxon>
        <taxon>Metazoa</taxon>
        <taxon>Chordata</taxon>
        <taxon>Craniata</taxon>
        <taxon>Vertebrata</taxon>
        <taxon>Euteleostomi</taxon>
        <taxon>Actinopterygii</taxon>
        <taxon>Neopterygii</taxon>
        <taxon>Teleostei</taxon>
        <taxon>Neoteleostei</taxon>
        <taxon>Acanthomorphata</taxon>
        <taxon>Ovalentaria</taxon>
        <taxon>Blenniimorphae</taxon>
        <taxon>Blenniiformes</taxon>
        <taxon>Blennioidei</taxon>
        <taxon>Blenniidae</taxon>
        <taxon>Salariinae</taxon>
        <taxon>Salarias</taxon>
    </lineage>
</organism>
<accession>A0A672IS72</accession>
<dbReference type="PROSITE" id="PS50835">
    <property type="entry name" value="IG_LIKE"/>
    <property type="match status" value="1"/>
</dbReference>
<dbReference type="InterPro" id="IPR013783">
    <property type="entry name" value="Ig-like_fold"/>
</dbReference>
<keyword evidence="3" id="KW-1185">Reference proteome</keyword>
<dbReference type="Gene3D" id="2.60.40.10">
    <property type="entry name" value="Immunoglobulins"/>
    <property type="match status" value="1"/>
</dbReference>